<organism evidence="1">
    <name type="scientific">Streptococcus lutetiensis</name>
    <dbReference type="NCBI Taxonomy" id="150055"/>
    <lineage>
        <taxon>Bacteria</taxon>
        <taxon>Bacillati</taxon>
        <taxon>Bacillota</taxon>
        <taxon>Bacilli</taxon>
        <taxon>Lactobacillales</taxon>
        <taxon>Streptococcaceae</taxon>
        <taxon>Streptococcus</taxon>
    </lineage>
</organism>
<proteinExistence type="predicted"/>
<dbReference type="Pfam" id="PF05521">
    <property type="entry name" value="Phage_HCP"/>
    <property type="match status" value="1"/>
</dbReference>
<dbReference type="EMBL" id="CACRUI010000003">
    <property type="protein sequence ID" value="VYT72258.1"/>
    <property type="molecule type" value="Genomic_DNA"/>
</dbReference>
<accession>A0A6N2Z2F2</accession>
<gene>
    <name evidence="1" type="ORF">SLLFYP71_00524</name>
</gene>
<dbReference type="InterPro" id="IPR008767">
    <property type="entry name" value="Phage_SPP1_head-tail_adaptor"/>
</dbReference>
<dbReference type="AlphaFoldDB" id="A0A6N2Z2F2"/>
<reference evidence="1" key="1">
    <citation type="submission" date="2019-11" db="EMBL/GenBank/DDBJ databases">
        <authorList>
            <person name="Feng L."/>
        </authorList>
    </citation>
    <scope>NUCLEOTIDE SEQUENCE</scope>
    <source>
        <strain evidence="1">SLutetiensisLFYP71</strain>
    </source>
</reference>
<dbReference type="NCBIfam" id="TIGR01563">
    <property type="entry name" value="gp16_SPP1"/>
    <property type="match status" value="1"/>
</dbReference>
<protein>
    <submittedName>
        <fullName evidence="1">Phage head-tail joining protein</fullName>
    </submittedName>
</protein>
<evidence type="ECO:0000313" key="1">
    <source>
        <dbReference type="EMBL" id="VYT72258.1"/>
    </source>
</evidence>
<sequence length="120" mass="13653">MARKQYKPTDFRNKAEFGVYESVPNQFTGVSVPKFVPKFTLHYKPHTRTLNQQYLAISAGESESRVIVIRHNSKVVEGQAVRLNGTVYNISKVSPDENFGLNRYDFVTLKKSEKVGKQDG</sequence>
<name>A0A6N2Z2F2_9STRE</name>
<dbReference type="RefSeq" id="WP_156672610.1">
    <property type="nucleotide sequence ID" value="NZ_CACRUI010000003.1"/>
</dbReference>